<gene>
    <name evidence="6" type="ORF">EB796_022875</name>
</gene>
<feature type="compositionally biased region" description="Basic residues" evidence="4">
    <location>
        <begin position="20"/>
        <end position="35"/>
    </location>
</feature>
<evidence type="ECO:0000313" key="6">
    <source>
        <dbReference type="EMBL" id="KAF6018826.1"/>
    </source>
</evidence>
<dbReference type="AlphaFoldDB" id="A0A7J7IZ40"/>
<dbReference type="InterPro" id="IPR018034">
    <property type="entry name" value="Kri1"/>
</dbReference>
<dbReference type="OrthoDB" id="6129702at2759"/>
<feature type="compositionally biased region" description="Acidic residues" evidence="4">
    <location>
        <begin position="255"/>
        <end position="264"/>
    </location>
</feature>
<dbReference type="GO" id="GO:0005730">
    <property type="term" value="C:nucleolus"/>
    <property type="evidence" value="ECO:0007669"/>
    <property type="project" value="TreeGrafter"/>
</dbReference>
<comment type="similarity">
    <text evidence="1">Belongs to the KRI1 family.</text>
</comment>
<feature type="compositionally biased region" description="Polar residues" evidence="4">
    <location>
        <begin position="541"/>
        <end position="552"/>
    </location>
</feature>
<evidence type="ECO:0000256" key="3">
    <source>
        <dbReference type="SAM" id="Coils"/>
    </source>
</evidence>
<feature type="coiled-coil region" evidence="3">
    <location>
        <begin position="42"/>
        <end position="69"/>
    </location>
</feature>
<feature type="compositionally biased region" description="Basic and acidic residues" evidence="4">
    <location>
        <begin position="206"/>
        <end position="228"/>
    </location>
</feature>
<protein>
    <recommendedName>
        <fullName evidence="2">Protein KRI1 homolog</fullName>
    </recommendedName>
</protein>
<feature type="region of interest" description="Disordered" evidence="4">
    <location>
        <begin position="19"/>
        <end position="38"/>
    </location>
</feature>
<feature type="compositionally biased region" description="Basic and acidic residues" evidence="4">
    <location>
        <begin position="265"/>
        <end position="274"/>
    </location>
</feature>
<keyword evidence="3" id="KW-0175">Coiled coil</keyword>
<feature type="region of interest" description="Disordered" evidence="4">
    <location>
        <begin position="135"/>
        <end position="159"/>
    </location>
</feature>
<feature type="compositionally biased region" description="Basic and acidic residues" evidence="4">
    <location>
        <begin position="346"/>
        <end position="357"/>
    </location>
</feature>
<dbReference type="Pfam" id="PF12936">
    <property type="entry name" value="Kri1_C"/>
    <property type="match status" value="1"/>
</dbReference>
<evidence type="ECO:0000313" key="7">
    <source>
        <dbReference type="Proteomes" id="UP000593567"/>
    </source>
</evidence>
<evidence type="ECO:0000256" key="2">
    <source>
        <dbReference type="ARBA" id="ARBA00017294"/>
    </source>
</evidence>
<evidence type="ECO:0000256" key="4">
    <source>
        <dbReference type="SAM" id="MobiDB-lite"/>
    </source>
</evidence>
<dbReference type="EMBL" id="VXIV02003273">
    <property type="protein sequence ID" value="KAF6018826.1"/>
    <property type="molecule type" value="Genomic_DNA"/>
</dbReference>
<sequence length="581" mass="68650">MVTLSQMIFQERVQIQNLKTKMRSKRRREGRKAHGKGYYEEQAEIKESIKKAQEELSSSEDESDLLTVKVKTAAEKELEEEEYRKFIKGQKANVDNKIRKSIGLRDYWNREDISEADKFLKDYILEKKYLIDEPVPNASDSEDSGSDQQQFQLLSEDEDEVKKADQFELKYNFRFEEPDTDFIKSYPRTINTTMRTEKNKRKEKRAKLQEMKAKEKQTRKEELNRLKNLKKQEIEDKLQHLKAKSGAESMPFTGEELEEDFDPDEHDRKMKEMFPEDEDNDDENFSKPTFEYDPEIDDGEDWDHYQVGSSIPDKGAQDNVDPEEYWDPEDPNFVMDADYDPNAATLEDRNFGLDGRSKRNKRKKNRLRKALEKKKPLFNPDDKTFEQYLDEYYSLEFEDMVGDLKCRFPYREVPANDFGLTVGEILSAPDKELNSWSSLKKTVQYRSNDEEYKDVFKFKRKSHDVMKKQRLIPTLFEVPENDEISNGADQKIDTGAGKKSKIKRFEEDETEETADQVPATHTSHKTSQSKKRKSKWKEQPNFKSQAEQSSRGMSFKRMEAYGMHSEVKRVKKLRARDNKRQ</sequence>
<dbReference type="PANTHER" id="PTHR14490:SF5">
    <property type="entry name" value="PROTEIN KRI1 HOMOLOG"/>
    <property type="match status" value="1"/>
</dbReference>
<feature type="region of interest" description="Disordered" evidence="4">
    <location>
        <begin position="476"/>
        <end position="581"/>
    </location>
</feature>
<feature type="compositionally biased region" description="Acidic residues" evidence="4">
    <location>
        <begin position="292"/>
        <end position="301"/>
    </location>
</feature>
<proteinExistence type="inferred from homology"/>
<keyword evidence="7" id="KW-1185">Reference proteome</keyword>
<feature type="region of interest" description="Disordered" evidence="4">
    <location>
        <begin position="240"/>
        <end position="366"/>
    </location>
</feature>
<dbReference type="GO" id="GO:0000447">
    <property type="term" value="P:endonucleolytic cleavage in ITS1 to separate SSU-rRNA from 5.8S rRNA and LSU-rRNA from tricistronic rRNA transcript (SSU-rRNA, 5.8S rRNA, LSU-rRNA)"/>
    <property type="evidence" value="ECO:0007669"/>
    <property type="project" value="TreeGrafter"/>
</dbReference>
<reference evidence="6" key="1">
    <citation type="submission" date="2020-06" db="EMBL/GenBank/DDBJ databases">
        <title>Draft genome of Bugula neritina, a colonial animal packing powerful symbionts and potential medicines.</title>
        <authorList>
            <person name="Rayko M."/>
        </authorList>
    </citation>
    <scope>NUCLEOTIDE SEQUENCE [LARGE SCALE GENOMIC DNA]</scope>
    <source>
        <strain evidence="6">Kwan_BN1</strain>
    </source>
</reference>
<feature type="compositionally biased region" description="Acidic residues" evidence="4">
    <location>
        <begin position="320"/>
        <end position="330"/>
    </location>
</feature>
<feature type="region of interest" description="Disordered" evidence="4">
    <location>
        <begin position="186"/>
        <end position="228"/>
    </location>
</feature>
<dbReference type="InterPro" id="IPR024626">
    <property type="entry name" value="Kri1-like_C"/>
</dbReference>
<feature type="compositionally biased region" description="Basic residues" evidence="4">
    <location>
        <begin position="522"/>
        <end position="535"/>
    </location>
</feature>
<dbReference type="PANTHER" id="PTHR14490">
    <property type="entry name" value="ZINC FINGER, ZZ TYPE"/>
    <property type="match status" value="1"/>
</dbReference>
<evidence type="ECO:0000256" key="1">
    <source>
        <dbReference type="ARBA" id="ARBA00007473"/>
    </source>
</evidence>
<feature type="domain" description="Kri1-like C-terminal" evidence="5">
    <location>
        <begin position="383"/>
        <end position="469"/>
    </location>
</feature>
<dbReference type="Pfam" id="PF05178">
    <property type="entry name" value="Kri1"/>
    <property type="match status" value="1"/>
</dbReference>
<dbReference type="Proteomes" id="UP000593567">
    <property type="component" value="Unassembled WGS sequence"/>
</dbReference>
<organism evidence="6 7">
    <name type="scientific">Bugula neritina</name>
    <name type="common">Brown bryozoan</name>
    <name type="synonym">Sertularia neritina</name>
    <dbReference type="NCBI Taxonomy" id="10212"/>
    <lineage>
        <taxon>Eukaryota</taxon>
        <taxon>Metazoa</taxon>
        <taxon>Spiralia</taxon>
        <taxon>Lophotrochozoa</taxon>
        <taxon>Bryozoa</taxon>
        <taxon>Gymnolaemata</taxon>
        <taxon>Cheilostomatida</taxon>
        <taxon>Flustrina</taxon>
        <taxon>Buguloidea</taxon>
        <taxon>Bugulidae</taxon>
        <taxon>Bugula</taxon>
    </lineage>
</organism>
<evidence type="ECO:0000259" key="5">
    <source>
        <dbReference type="Pfam" id="PF12936"/>
    </source>
</evidence>
<name>A0A7J7IZ40_BUGNE</name>
<comment type="caution">
    <text evidence="6">The sequence shown here is derived from an EMBL/GenBank/DDBJ whole genome shotgun (WGS) entry which is preliminary data.</text>
</comment>
<accession>A0A7J7IZ40</accession>
<dbReference type="GO" id="GO:0030686">
    <property type="term" value="C:90S preribosome"/>
    <property type="evidence" value="ECO:0007669"/>
    <property type="project" value="TreeGrafter"/>
</dbReference>